<reference evidence="3" key="1">
    <citation type="submission" date="2015-02" db="EMBL/GenBank/DDBJ databases">
        <title>Genome sequencing for Strongylocentrotus purpuratus.</title>
        <authorList>
            <person name="Murali S."/>
            <person name="Liu Y."/>
            <person name="Vee V."/>
            <person name="English A."/>
            <person name="Wang M."/>
            <person name="Skinner E."/>
            <person name="Han Y."/>
            <person name="Muzny D.M."/>
            <person name="Worley K.C."/>
            <person name="Gibbs R.A."/>
        </authorList>
    </citation>
    <scope>NUCLEOTIDE SEQUENCE</scope>
</reference>
<reference evidence="2" key="2">
    <citation type="submission" date="2021-01" db="UniProtKB">
        <authorList>
            <consortium name="EnsemblMetazoa"/>
        </authorList>
    </citation>
    <scope>IDENTIFICATION</scope>
</reference>
<keyword evidence="3" id="KW-1185">Reference proteome</keyword>
<keyword evidence="1" id="KW-0732">Signal</keyword>
<dbReference type="Proteomes" id="UP000007110">
    <property type="component" value="Unassembled WGS sequence"/>
</dbReference>
<feature type="signal peptide" evidence="1">
    <location>
        <begin position="1"/>
        <end position="18"/>
    </location>
</feature>
<dbReference type="KEGG" id="spu:100888136"/>
<protein>
    <submittedName>
        <fullName evidence="2">Uncharacterized protein</fullName>
    </submittedName>
</protein>
<dbReference type="RefSeq" id="XP_030844317.1">
    <property type="nucleotide sequence ID" value="XM_030988457.1"/>
</dbReference>
<accession>A0A7M7P2S6</accession>
<evidence type="ECO:0000313" key="3">
    <source>
        <dbReference type="Proteomes" id="UP000007110"/>
    </source>
</evidence>
<dbReference type="InParanoid" id="A0A7M7P2S6"/>
<organism evidence="2 3">
    <name type="scientific">Strongylocentrotus purpuratus</name>
    <name type="common">Purple sea urchin</name>
    <dbReference type="NCBI Taxonomy" id="7668"/>
    <lineage>
        <taxon>Eukaryota</taxon>
        <taxon>Metazoa</taxon>
        <taxon>Echinodermata</taxon>
        <taxon>Eleutherozoa</taxon>
        <taxon>Echinozoa</taxon>
        <taxon>Echinoidea</taxon>
        <taxon>Euechinoidea</taxon>
        <taxon>Echinacea</taxon>
        <taxon>Camarodonta</taxon>
        <taxon>Echinidea</taxon>
        <taxon>Strongylocentrotidae</taxon>
        <taxon>Strongylocentrotus</taxon>
    </lineage>
</organism>
<evidence type="ECO:0000313" key="2">
    <source>
        <dbReference type="EnsemblMetazoa" id="XP_030844317"/>
    </source>
</evidence>
<sequence length="812" mass="88344">MKAFPVLAITLLVAIVSGQNTTLPAMEFVNPGEIVPGLTIPHLINAAGGIWQQDRVIDSLAYACRDVLPYIGSVIPEVDQSSLYWGPICDDIIEASDDLDAFDATGWCDDIITMITNLTSQGQGSDERYRRQAEPTMGYPDYMEDPLGILKILTNITRDLYGIDINMIINDQSTINTICTNVKEYFLRPSLQDLISQFGAELLSALLPQAAPLCQDWDGFLQNLGINSTSPYYPNIEGNARIGSQAVGYDSREELCQAITQTLSVQGDNGEARREFSTDLILSLLEIPTNAARCSMLANGLVYDVIEPAINIGSIDVMVISDEQIYQYTGFQGPNPLDSLCIFVENAFTTVVDLPDPVPFRFIPDTNLTVEFFINAAGGVWIQERTIDSLAFGCTEILPELESMIPDFRTFSAYYEPVCREVLVAANDLAVFDAESSCTDLTAVFTDLISTEDGNRKRRQADMAEEDNMFDFIGILSNITKDLYGLNISDQSTVCPNIKQLLEPSLPEVATRFLAELTSALLPQADTYVCADWEEFLPSVGISKMSPYYQIIYDAADIGSRMLGHASRDAFCEAIQQALSDGGAERRAFGRDALESLVNIFTDVDRCMMIGNDAIDDIIEPALRITVPGFEVTSYLISRYTGYNGVKEICNALETAFTVLSGSTLTLTITGETLNGEELMYTTDLTNMASPAFKKLETIYCGVATNHLERELGSDLRRLDCVANSFNPGSIVAELEIQVFATTQDVADSLAEDVAELSTGEGLVLSSDGDSLSVSSFSATPNSATTNGGRGLLTGAIIGIAVGVVIVDVVVL</sequence>
<proteinExistence type="predicted"/>
<dbReference type="GeneID" id="100888136"/>
<evidence type="ECO:0000256" key="1">
    <source>
        <dbReference type="SAM" id="SignalP"/>
    </source>
</evidence>
<name>A0A7M7P2S6_STRPU</name>
<dbReference type="OrthoDB" id="10135959at2759"/>
<dbReference type="EnsemblMetazoa" id="XM_030988457">
    <property type="protein sequence ID" value="XP_030844317"/>
    <property type="gene ID" value="LOC100888136"/>
</dbReference>
<feature type="chain" id="PRO_5029910143" evidence="1">
    <location>
        <begin position="19"/>
        <end position="812"/>
    </location>
</feature>
<dbReference type="AlphaFoldDB" id="A0A7M7P2S6"/>
<dbReference type="OMA" id="ICIALET"/>